<organism evidence="2 3">
    <name type="scientific">Spirilliplanes yamanashiensis</name>
    <dbReference type="NCBI Taxonomy" id="42233"/>
    <lineage>
        <taxon>Bacteria</taxon>
        <taxon>Bacillati</taxon>
        <taxon>Actinomycetota</taxon>
        <taxon>Actinomycetes</taxon>
        <taxon>Micromonosporales</taxon>
        <taxon>Micromonosporaceae</taxon>
        <taxon>Spirilliplanes</taxon>
    </lineage>
</organism>
<dbReference type="AlphaFoldDB" id="A0A8J4DJA9"/>
<evidence type="ECO:0000313" key="3">
    <source>
        <dbReference type="Proteomes" id="UP000652013"/>
    </source>
</evidence>
<dbReference type="Proteomes" id="UP000652013">
    <property type="component" value="Unassembled WGS sequence"/>
</dbReference>
<gene>
    <name evidence="2" type="ORF">Sya03_21570</name>
</gene>
<name>A0A8J4DJA9_9ACTN</name>
<comment type="caution">
    <text evidence="2">The sequence shown here is derived from an EMBL/GenBank/DDBJ whole genome shotgun (WGS) entry which is preliminary data.</text>
</comment>
<evidence type="ECO:0000256" key="1">
    <source>
        <dbReference type="SAM" id="MobiDB-lite"/>
    </source>
</evidence>
<dbReference type="EMBL" id="BOOY01000014">
    <property type="protein sequence ID" value="GIJ02805.1"/>
    <property type="molecule type" value="Genomic_DNA"/>
</dbReference>
<reference evidence="2" key="1">
    <citation type="submission" date="2021-01" db="EMBL/GenBank/DDBJ databases">
        <title>Whole genome shotgun sequence of Spirilliplanes yamanashiensis NBRC 15828.</title>
        <authorList>
            <person name="Komaki H."/>
            <person name="Tamura T."/>
        </authorList>
    </citation>
    <scope>NUCLEOTIDE SEQUENCE</scope>
    <source>
        <strain evidence="2">NBRC 15828</strain>
    </source>
</reference>
<feature type="compositionally biased region" description="Low complexity" evidence="1">
    <location>
        <begin position="54"/>
        <end position="66"/>
    </location>
</feature>
<keyword evidence="3" id="KW-1185">Reference proteome</keyword>
<evidence type="ECO:0000313" key="2">
    <source>
        <dbReference type="EMBL" id="GIJ02805.1"/>
    </source>
</evidence>
<accession>A0A8J4DJA9</accession>
<sequence>MEPGMAEPTGTEPSPPVVLDQPFVPAVVGVAAPASWPAELAESLKADSGDVVHTSSPSPSSDTFSSVIGGTPGEVVEELIYDGVERVSADFVVRCRPEVRGTFVGWSSMTVGAVTCQYQEFPEYDAFQRLALHYCSRSPAPAPSEPPGD</sequence>
<feature type="region of interest" description="Disordered" evidence="1">
    <location>
        <begin position="46"/>
        <end position="69"/>
    </location>
</feature>
<proteinExistence type="predicted"/>
<protein>
    <submittedName>
        <fullName evidence="2">Uncharacterized protein</fullName>
    </submittedName>
</protein>